<evidence type="ECO:0000313" key="2">
    <source>
        <dbReference type="EMBL" id="GAI02221.1"/>
    </source>
</evidence>
<protein>
    <submittedName>
        <fullName evidence="2">Uncharacterized protein</fullName>
    </submittedName>
</protein>
<organism evidence="2">
    <name type="scientific">marine sediment metagenome</name>
    <dbReference type="NCBI Taxonomy" id="412755"/>
    <lineage>
        <taxon>unclassified sequences</taxon>
        <taxon>metagenomes</taxon>
        <taxon>ecological metagenomes</taxon>
    </lineage>
</organism>
<comment type="caution">
    <text evidence="2">The sequence shown here is derived from an EMBL/GenBank/DDBJ whole genome shotgun (WGS) entry which is preliminary data.</text>
</comment>
<keyword evidence="1" id="KW-0472">Membrane</keyword>
<dbReference type="AlphaFoldDB" id="X1L8L5"/>
<accession>X1L8L5</accession>
<reference evidence="2" key="1">
    <citation type="journal article" date="2014" name="Front. Microbiol.">
        <title>High frequency of phylogenetically diverse reductive dehalogenase-homologous genes in deep subseafloor sedimentary metagenomes.</title>
        <authorList>
            <person name="Kawai M."/>
            <person name="Futagami T."/>
            <person name="Toyoda A."/>
            <person name="Takaki Y."/>
            <person name="Nishi S."/>
            <person name="Hori S."/>
            <person name="Arai W."/>
            <person name="Tsubouchi T."/>
            <person name="Morono Y."/>
            <person name="Uchiyama I."/>
            <person name="Ito T."/>
            <person name="Fujiyama A."/>
            <person name="Inagaki F."/>
            <person name="Takami H."/>
        </authorList>
    </citation>
    <scope>NUCLEOTIDE SEQUENCE</scope>
    <source>
        <strain evidence="2">Expedition CK06-06</strain>
    </source>
</reference>
<name>X1L8L5_9ZZZZ</name>
<keyword evidence="1" id="KW-0812">Transmembrane</keyword>
<feature type="transmembrane region" description="Helical" evidence="1">
    <location>
        <begin position="102"/>
        <end position="120"/>
    </location>
</feature>
<proteinExistence type="predicted"/>
<dbReference type="EMBL" id="BARV01012056">
    <property type="protein sequence ID" value="GAI02221.1"/>
    <property type="molecule type" value="Genomic_DNA"/>
</dbReference>
<sequence length="122" mass="14337">MEEVKEGLVDIQVLSKELMKSVLGPYVQFDRERQEFVFTEEWNKLNNNLKILTYLIGRKGMLAARHLSDEEAVAPKTITEQTYMPSGEMALLASQMQSRYNLLFRLRFFVVGFTCFISWLRY</sequence>
<evidence type="ECO:0000256" key="1">
    <source>
        <dbReference type="SAM" id="Phobius"/>
    </source>
</evidence>
<gene>
    <name evidence="2" type="ORF">S06H3_22524</name>
</gene>
<keyword evidence="1" id="KW-1133">Transmembrane helix</keyword>